<feature type="domain" description="DEAD-box helicase OB fold" evidence="1">
    <location>
        <begin position="20"/>
        <end position="97"/>
    </location>
</feature>
<keyword evidence="2" id="KW-0547">Nucleotide-binding</keyword>
<gene>
    <name evidence="2" type="ORF">RR48_03708</name>
</gene>
<dbReference type="EMBL" id="KQ460501">
    <property type="protein sequence ID" value="KPJ14170.1"/>
    <property type="molecule type" value="Genomic_DNA"/>
</dbReference>
<organism evidence="2 3">
    <name type="scientific">Papilio machaon</name>
    <name type="common">Old World swallowtail butterfly</name>
    <dbReference type="NCBI Taxonomy" id="76193"/>
    <lineage>
        <taxon>Eukaryota</taxon>
        <taxon>Metazoa</taxon>
        <taxon>Ecdysozoa</taxon>
        <taxon>Arthropoda</taxon>
        <taxon>Hexapoda</taxon>
        <taxon>Insecta</taxon>
        <taxon>Pterygota</taxon>
        <taxon>Neoptera</taxon>
        <taxon>Endopterygota</taxon>
        <taxon>Lepidoptera</taxon>
        <taxon>Glossata</taxon>
        <taxon>Ditrysia</taxon>
        <taxon>Papilionoidea</taxon>
        <taxon>Papilionidae</taxon>
        <taxon>Papilioninae</taxon>
        <taxon>Papilio</taxon>
    </lineage>
</organism>
<dbReference type="GO" id="GO:0004386">
    <property type="term" value="F:helicase activity"/>
    <property type="evidence" value="ECO:0007669"/>
    <property type="project" value="UniProtKB-KW"/>
</dbReference>
<dbReference type="InterPro" id="IPR011709">
    <property type="entry name" value="DEAD-box_helicase_OB_fold"/>
</dbReference>
<dbReference type="Proteomes" id="UP000053240">
    <property type="component" value="Unassembled WGS sequence"/>
</dbReference>
<name>A0A0N1IHK3_PAPMA</name>
<proteinExistence type="predicted"/>
<keyword evidence="2" id="KW-0067">ATP-binding</keyword>
<dbReference type="STRING" id="76193.A0A0N1IHK3"/>
<keyword evidence="2" id="KW-0378">Hydrolase</keyword>
<dbReference type="AlphaFoldDB" id="A0A0N1IHK3"/>
<evidence type="ECO:0000313" key="3">
    <source>
        <dbReference type="Proteomes" id="UP000053240"/>
    </source>
</evidence>
<accession>A0A0N1IHK3</accession>
<keyword evidence="3" id="KW-1185">Reference proteome</keyword>
<evidence type="ECO:0000313" key="2">
    <source>
        <dbReference type="EMBL" id="KPJ14170.1"/>
    </source>
</evidence>
<protein>
    <submittedName>
        <fullName evidence="2">Putative ATP-dependent RNA helicase DHX35</fullName>
    </submittedName>
</protein>
<keyword evidence="2" id="KW-0347">Helicase</keyword>
<sequence>MVDKTFDGPDLGTGKCVRVMRCVVSGLFPQAARLSPAGVYCGVRGAQLHIATNSCLYHHQQPKWVVFAGVVSVAEKTYMRDLMTIQKDWLIEVAPHYYRET</sequence>
<reference evidence="2 3" key="1">
    <citation type="journal article" date="2015" name="Nat. Commun.">
        <title>Outbred genome sequencing and CRISPR/Cas9 gene editing in butterflies.</title>
        <authorList>
            <person name="Li X."/>
            <person name="Fan D."/>
            <person name="Zhang W."/>
            <person name="Liu G."/>
            <person name="Zhang L."/>
            <person name="Zhao L."/>
            <person name="Fang X."/>
            <person name="Chen L."/>
            <person name="Dong Y."/>
            <person name="Chen Y."/>
            <person name="Ding Y."/>
            <person name="Zhao R."/>
            <person name="Feng M."/>
            <person name="Zhu Y."/>
            <person name="Feng Y."/>
            <person name="Jiang X."/>
            <person name="Zhu D."/>
            <person name="Xiang H."/>
            <person name="Feng X."/>
            <person name="Li S."/>
            <person name="Wang J."/>
            <person name="Zhang G."/>
            <person name="Kronforst M.R."/>
            <person name="Wang W."/>
        </authorList>
    </citation>
    <scope>NUCLEOTIDE SEQUENCE [LARGE SCALE GENOMIC DNA]</scope>
    <source>
        <strain evidence="2">Ya'a_city_454_Pm</strain>
        <tissue evidence="2">Whole body</tissue>
    </source>
</reference>
<dbReference type="InParanoid" id="A0A0N1IHK3"/>
<evidence type="ECO:0000259" key="1">
    <source>
        <dbReference type="Pfam" id="PF07717"/>
    </source>
</evidence>
<dbReference type="Pfam" id="PF07717">
    <property type="entry name" value="OB_NTP_bind"/>
    <property type="match status" value="1"/>
</dbReference>